<evidence type="ECO:0000256" key="1">
    <source>
        <dbReference type="ARBA" id="ARBA00005771"/>
    </source>
</evidence>
<dbReference type="GO" id="GO:0008146">
    <property type="term" value="F:sulfotransferase activity"/>
    <property type="evidence" value="ECO:0007669"/>
    <property type="project" value="InterPro"/>
</dbReference>
<feature type="domain" description="Sulfotransferase" evidence="3">
    <location>
        <begin position="47"/>
        <end position="287"/>
    </location>
</feature>
<dbReference type="Gene3D" id="3.40.50.300">
    <property type="entry name" value="P-loop containing nucleotide triphosphate hydrolases"/>
    <property type="match status" value="1"/>
</dbReference>
<evidence type="ECO:0000313" key="4">
    <source>
        <dbReference type="EMBL" id="OWF35184.1"/>
    </source>
</evidence>
<dbReference type="Pfam" id="PF00685">
    <property type="entry name" value="Sulfotransfer_1"/>
    <property type="match status" value="1"/>
</dbReference>
<dbReference type="OrthoDB" id="205623at2759"/>
<dbReference type="InterPro" id="IPR027417">
    <property type="entry name" value="P-loop_NTPase"/>
</dbReference>
<dbReference type="AlphaFoldDB" id="A0A210PFB9"/>
<gene>
    <name evidence="4" type="ORF">KP79_PYT09663</name>
</gene>
<evidence type="ECO:0000256" key="2">
    <source>
        <dbReference type="ARBA" id="ARBA00022679"/>
    </source>
</evidence>
<comment type="caution">
    <text evidence="4">The sequence shown here is derived from an EMBL/GenBank/DDBJ whole genome shotgun (WGS) entry which is preliminary data.</text>
</comment>
<evidence type="ECO:0000313" key="5">
    <source>
        <dbReference type="Proteomes" id="UP000242188"/>
    </source>
</evidence>
<accession>A0A210PFB9</accession>
<dbReference type="SUPFAM" id="SSF52540">
    <property type="entry name" value="P-loop containing nucleoside triphosphate hydrolases"/>
    <property type="match status" value="1"/>
</dbReference>
<reference evidence="4 5" key="1">
    <citation type="journal article" date="2017" name="Nat. Ecol. Evol.">
        <title>Scallop genome provides insights into evolution of bilaterian karyotype and development.</title>
        <authorList>
            <person name="Wang S."/>
            <person name="Zhang J."/>
            <person name="Jiao W."/>
            <person name="Li J."/>
            <person name="Xun X."/>
            <person name="Sun Y."/>
            <person name="Guo X."/>
            <person name="Huan P."/>
            <person name="Dong B."/>
            <person name="Zhang L."/>
            <person name="Hu X."/>
            <person name="Sun X."/>
            <person name="Wang J."/>
            <person name="Zhao C."/>
            <person name="Wang Y."/>
            <person name="Wang D."/>
            <person name="Huang X."/>
            <person name="Wang R."/>
            <person name="Lv J."/>
            <person name="Li Y."/>
            <person name="Zhang Z."/>
            <person name="Liu B."/>
            <person name="Lu W."/>
            <person name="Hui Y."/>
            <person name="Liang J."/>
            <person name="Zhou Z."/>
            <person name="Hou R."/>
            <person name="Li X."/>
            <person name="Liu Y."/>
            <person name="Li H."/>
            <person name="Ning X."/>
            <person name="Lin Y."/>
            <person name="Zhao L."/>
            <person name="Xing Q."/>
            <person name="Dou J."/>
            <person name="Li Y."/>
            <person name="Mao J."/>
            <person name="Guo H."/>
            <person name="Dou H."/>
            <person name="Li T."/>
            <person name="Mu C."/>
            <person name="Jiang W."/>
            <person name="Fu Q."/>
            <person name="Fu X."/>
            <person name="Miao Y."/>
            <person name="Liu J."/>
            <person name="Yu Q."/>
            <person name="Li R."/>
            <person name="Liao H."/>
            <person name="Li X."/>
            <person name="Kong Y."/>
            <person name="Jiang Z."/>
            <person name="Chourrout D."/>
            <person name="Li R."/>
            <person name="Bao Z."/>
        </authorList>
    </citation>
    <scope>NUCLEOTIDE SEQUENCE [LARGE SCALE GENOMIC DNA]</scope>
    <source>
        <strain evidence="4 5">PY_sf001</strain>
    </source>
</reference>
<protein>
    <submittedName>
        <fullName evidence="4">Sulfotransferase family cytosolic 1B member 1</fullName>
    </submittedName>
</protein>
<keyword evidence="2 4" id="KW-0808">Transferase</keyword>
<dbReference type="PANTHER" id="PTHR11783">
    <property type="entry name" value="SULFOTRANSFERASE SULT"/>
    <property type="match status" value="1"/>
</dbReference>
<dbReference type="Proteomes" id="UP000242188">
    <property type="component" value="Unassembled WGS sequence"/>
</dbReference>
<dbReference type="InterPro" id="IPR000863">
    <property type="entry name" value="Sulfotransferase_dom"/>
</dbReference>
<keyword evidence="5" id="KW-1185">Reference proteome</keyword>
<name>A0A210PFB9_MIZYE</name>
<dbReference type="EMBL" id="NEDP02076738">
    <property type="protein sequence ID" value="OWF35184.1"/>
    <property type="molecule type" value="Genomic_DNA"/>
</dbReference>
<evidence type="ECO:0000259" key="3">
    <source>
        <dbReference type="Pfam" id="PF00685"/>
    </source>
</evidence>
<organism evidence="4 5">
    <name type="scientific">Mizuhopecten yessoensis</name>
    <name type="common">Japanese scallop</name>
    <name type="synonym">Patinopecten yessoensis</name>
    <dbReference type="NCBI Taxonomy" id="6573"/>
    <lineage>
        <taxon>Eukaryota</taxon>
        <taxon>Metazoa</taxon>
        <taxon>Spiralia</taxon>
        <taxon>Lophotrochozoa</taxon>
        <taxon>Mollusca</taxon>
        <taxon>Bivalvia</taxon>
        <taxon>Autobranchia</taxon>
        <taxon>Pteriomorphia</taxon>
        <taxon>Pectinida</taxon>
        <taxon>Pectinoidea</taxon>
        <taxon>Pectinidae</taxon>
        <taxon>Mizuhopecten</taxon>
    </lineage>
</organism>
<sequence>MPVVRVPDEAGHTLTLLEVDGTYRATSRSVPGHENEIRSIPTWQARDDDVLICSYPKSGTHWIWEVVSMLMRSKAERVPGVKESAMLELIPQSRFDNLPSPRVLNTHLQYGQVPKDMLNRRCKILYMIRNPKDISVSFFNHHTKLLDYEFTGSWEQYLPRFLRGDVDCGSWFDFTLSWENFIVQIPDYPILAVYFEDMKNSNPLREIERIAAFLEVPCDVMFLERVAQLCNFNEMKRDKEPLEDAEDWRDGKPDMYRKGVVGDWKNWFTVGQNDLFDKVFSERMKNSQTNVRFS</sequence>
<proteinExistence type="inferred from homology"/>
<comment type="similarity">
    <text evidence="1">Belongs to the sulfotransferase 1 family.</text>
</comment>